<proteinExistence type="predicted"/>
<keyword evidence="2" id="KW-0614">Plasmid</keyword>
<dbReference type="EMBL" id="AM905950">
    <property type="protein sequence ID" value="CAP20129.1"/>
    <property type="molecule type" value="Genomic_DNA"/>
</dbReference>
<dbReference type="AlphaFoldDB" id="B0RKM3"/>
<reference evidence="2" key="1">
    <citation type="journal article" date="2008" name="J. Bacteriol.">
        <title>Genetic and functional properties of the self-transmissible Yersinia enterocolitica plasmid pYE854, which mobilizes the virulence plasmid pYV.</title>
        <authorList>
            <person name="Hammerl J.A."/>
            <person name="Klein I."/>
            <person name="Lanka E."/>
            <person name="Appel B."/>
            <person name="Hertwig S."/>
        </authorList>
    </citation>
    <scope>NUCLEOTIDE SEQUENCE [LARGE SCALE GENOMIC DNA]</scope>
    <source>
        <strain evidence="2">29854</strain>
        <plasmid evidence="2">pYE854</plasmid>
    </source>
</reference>
<protein>
    <submittedName>
        <fullName evidence="2">Uncharacterized protein</fullName>
    </submittedName>
</protein>
<feature type="compositionally biased region" description="Polar residues" evidence="1">
    <location>
        <begin position="1"/>
        <end position="22"/>
    </location>
</feature>
<evidence type="ECO:0000256" key="1">
    <source>
        <dbReference type="SAM" id="MobiDB-lite"/>
    </source>
</evidence>
<evidence type="ECO:0000313" key="2">
    <source>
        <dbReference type="EMBL" id="CAP20129.1"/>
    </source>
</evidence>
<sequence>MPKSSKFNSRTGGSVISMITTESSHRPLKAKQSQQARQKNDRRQRNPFMKIIKSNLKLLQRREIQPIFYHNKSTYT</sequence>
<feature type="region of interest" description="Disordered" evidence="1">
    <location>
        <begin position="1"/>
        <end position="46"/>
    </location>
</feature>
<accession>B0RKM3</accession>
<name>B0RKM3_YEREN</name>
<geneLocation type="plasmid" evidence="2">
    <name>pYE854</name>
</geneLocation>
<organism evidence="2">
    <name type="scientific">Yersinia enterocolitica</name>
    <dbReference type="NCBI Taxonomy" id="630"/>
    <lineage>
        <taxon>Bacteria</taxon>
        <taxon>Pseudomonadati</taxon>
        <taxon>Pseudomonadota</taxon>
        <taxon>Gammaproteobacteria</taxon>
        <taxon>Enterobacterales</taxon>
        <taxon>Yersiniaceae</taxon>
        <taxon>Yersinia</taxon>
    </lineage>
</organism>